<comment type="cofactor">
    <cofactor evidence="1 16">
        <name>FAD</name>
        <dbReference type="ChEBI" id="CHEBI:57692"/>
    </cofactor>
</comment>
<keyword evidence="8 17" id="KW-0479">Metal-binding</keyword>
<dbReference type="InterPro" id="IPR000674">
    <property type="entry name" value="Ald_Oxase/Xan_DH_a/b"/>
</dbReference>
<dbReference type="Gene3D" id="1.10.150.120">
    <property type="entry name" value="[2Fe-2S]-binding domain"/>
    <property type="match status" value="1"/>
</dbReference>
<evidence type="ECO:0000256" key="16">
    <source>
        <dbReference type="PIRSR" id="PIRSR000127-2"/>
    </source>
</evidence>
<feature type="domain" description="FAD-binding PCMH-type" evidence="19">
    <location>
        <begin position="218"/>
        <end position="398"/>
    </location>
</feature>
<organism evidence="20 21">
    <name type="scientific">Danaus chrysippus</name>
    <name type="common">African queen</name>
    <dbReference type="NCBI Taxonomy" id="151541"/>
    <lineage>
        <taxon>Eukaryota</taxon>
        <taxon>Metazoa</taxon>
        <taxon>Ecdysozoa</taxon>
        <taxon>Arthropoda</taxon>
        <taxon>Hexapoda</taxon>
        <taxon>Insecta</taxon>
        <taxon>Pterygota</taxon>
        <taxon>Neoptera</taxon>
        <taxon>Endopterygota</taxon>
        <taxon>Lepidoptera</taxon>
        <taxon>Glossata</taxon>
        <taxon>Ditrysia</taxon>
        <taxon>Papilionoidea</taxon>
        <taxon>Nymphalidae</taxon>
        <taxon>Danainae</taxon>
        <taxon>Danaini</taxon>
        <taxon>Danaina</taxon>
        <taxon>Danaus</taxon>
        <taxon>Anosia</taxon>
    </lineage>
</organism>
<feature type="binding site" evidence="17">
    <location>
        <position position="59"/>
    </location>
    <ligand>
        <name>[2Fe-2S] cluster</name>
        <dbReference type="ChEBI" id="CHEBI:190135"/>
        <label>1</label>
    </ligand>
</feature>
<evidence type="ECO:0000313" key="20">
    <source>
        <dbReference type="EMBL" id="CAG9582950.1"/>
    </source>
</evidence>
<feature type="binding site" evidence="16">
    <location>
        <position position="406"/>
    </location>
    <ligand>
        <name>FAD</name>
        <dbReference type="ChEBI" id="CHEBI:57692"/>
    </ligand>
</feature>
<dbReference type="InterPro" id="IPR016169">
    <property type="entry name" value="FAD-bd_PCMH_sub2"/>
</dbReference>
<dbReference type="OrthoDB" id="8300278at2759"/>
<dbReference type="InterPro" id="IPR002888">
    <property type="entry name" value="2Fe-2S-bd"/>
</dbReference>
<dbReference type="EMBL" id="CAKASE010000081">
    <property type="protein sequence ID" value="CAG9582950.1"/>
    <property type="molecule type" value="Genomic_DNA"/>
</dbReference>
<dbReference type="SUPFAM" id="SSF47741">
    <property type="entry name" value="CO dehydrogenase ISP C-domain like"/>
    <property type="match status" value="1"/>
</dbReference>
<dbReference type="Proteomes" id="UP000789524">
    <property type="component" value="Unassembled WGS sequence"/>
</dbReference>
<name>A0A8J2R9E2_9NEOP</name>
<dbReference type="Gene3D" id="3.30.365.10">
    <property type="entry name" value="Aldehyde oxidase/xanthine dehydrogenase, molybdopterin binding domain"/>
    <property type="match status" value="4"/>
</dbReference>
<dbReference type="AlphaFoldDB" id="A0A8J2R9E2"/>
<dbReference type="Pfam" id="PF01315">
    <property type="entry name" value="Ald_Xan_dh_C"/>
    <property type="match status" value="1"/>
</dbReference>
<dbReference type="SUPFAM" id="SSF55447">
    <property type="entry name" value="CO dehydrogenase flavoprotein C-terminal domain-like"/>
    <property type="match status" value="1"/>
</dbReference>
<feature type="binding site" evidence="16">
    <location>
        <position position="973"/>
    </location>
    <ligand>
        <name>substrate</name>
    </ligand>
</feature>
<evidence type="ECO:0000256" key="5">
    <source>
        <dbReference type="ARBA" id="ARBA00022505"/>
    </source>
</evidence>
<evidence type="ECO:0000256" key="9">
    <source>
        <dbReference type="ARBA" id="ARBA00022827"/>
    </source>
</evidence>
<evidence type="ECO:0000256" key="14">
    <source>
        <dbReference type="ARBA" id="ARBA00034078"/>
    </source>
</evidence>
<keyword evidence="11 17" id="KW-0408">Iron</keyword>
<evidence type="ECO:0000313" key="21">
    <source>
        <dbReference type="Proteomes" id="UP000789524"/>
    </source>
</evidence>
<dbReference type="SUPFAM" id="SSF54665">
    <property type="entry name" value="CO dehydrogenase molybdoprotein N-domain-like"/>
    <property type="match status" value="1"/>
</dbReference>
<dbReference type="PROSITE" id="PS00197">
    <property type="entry name" value="2FE2S_FER_1"/>
    <property type="match status" value="1"/>
</dbReference>
<evidence type="ECO:0000256" key="11">
    <source>
        <dbReference type="ARBA" id="ARBA00023004"/>
    </source>
</evidence>
<dbReference type="InterPro" id="IPR016208">
    <property type="entry name" value="Ald_Oxase/xanthine_DH-like"/>
</dbReference>
<dbReference type="InterPro" id="IPR037165">
    <property type="entry name" value="AldOxase/xan_DH_Mopterin-bd_sf"/>
</dbReference>
<accession>A0A8J2R9E2</accession>
<feature type="binding site" evidence="17">
    <location>
        <position position="120"/>
    </location>
    <ligand>
        <name>[2Fe-2S] cluster</name>
        <dbReference type="ChEBI" id="CHEBI:190135"/>
        <label>2</label>
    </ligand>
</feature>
<comment type="cofactor">
    <cofactor evidence="17">
        <name>Mo-molybdopterin</name>
        <dbReference type="ChEBI" id="CHEBI:71302"/>
    </cofactor>
    <text evidence="17">Binds 1 Mo-molybdopterin (Mo-MPT) cofactor per subunit.</text>
</comment>
<evidence type="ECO:0000256" key="3">
    <source>
        <dbReference type="ARBA" id="ARBA00006849"/>
    </source>
</evidence>
<dbReference type="Pfam" id="PF00941">
    <property type="entry name" value="FAD_binding_5"/>
    <property type="match status" value="1"/>
</dbReference>
<evidence type="ECO:0000256" key="7">
    <source>
        <dbReference type="ARBA" id="ARBA00022714"/>
    </source>
</evidence>
<dbReference type="PROSITE" id="PS51387">
    <property type="entry name" value="FAD_PCMH"/>
    <property type="match status" value="1"/>
</dbReference>
<dbReference type="GO" id="GO:0051537">
    <property type="term" value="F:2 iron, 2 sulfur cluster binding"/>
    <property type="evidence" value="ECO:0007669"/>
    <property type="project" value="UniProtKB-KW"/>
</dbReference>
<dbReference type="SMART" id="SM01092">
    <property type="entry name" value="CO_deh_flav_C"/>
    <property type="match status" value="1"/>
</dbReference>
<dbReference type="InterPro" id="IPR008274">
    <property type="entry name" value="AldOxase/xan_DH_MoCoBD1"/>
</dbReference>
<sequence length="1248" mass="140329">METIPRSRIQLAPSSGGVGSSFRVGNEVSSSTTLLEYLRRHLELRGTKYMCLEGGCGACIVNVVKSPGEASLGVNSCMVPITSCNGWDITTIEGIGNRLKGYHPIQMTLAENNGSQCGYCSPGWVMALYSILRNRRPTMLEIEQSFGSNICRCTGYRPILEAFKKFAIDYPDPKIIPDIEDLKLCQKTGEQCSKNSCSEWDWCVINKSDLTDDILHIQLRDHRNWFKATTVDHIFSLWQQFGTESYMLVGGNTGKGVVPILEYPKLLIDINHVPELHGYYVDQNLVIGASTTLTDLMTIFEFKGDTREFNYLNILNDHLRVVAHIAIRNSATIGGNLTLKNLHPGFQSDIYIILETAGAQLTILTDFHSEKVVSMQEFLKMDMTGKIIKNVILPPLKEKHKIVTFKVAPRSQNAHAWVHAGFHYVVDTYDIVLDCIIVYGGLSPNYTRSWKTEQYLVGKHLWNNKTLQGALNILNEELEVSESLPDPPVRYRRQAALGLFYKGLLALYPQEILNPRYISGMTKIHNTRPVSRGQQNFETNPALWPINLPIPKLEALIQCAGEAEYTEDLPTLPREVYAAFVLTTVPLGTITKIDASKALAVHGVIAFYTAADIPGRNSFVPAVNDTNKADEEVLCDGEVKYYNQPLGIIVGEYQEAVDKAVILVEVTYANVRQPVLDIAIAKHIPERVTFYAANNPSGRGNDIYKIIKGEQNIYTQYHFPIETIVGITQKTEEGIRVFNTAQGIDSVQVTTSRALLMDQSRIDVFVRRLGGAYGYKITRSTQVSIASSLIAYKLNRPCRFIQSLRANMRAVGKRLPASSNYEVAVNQDGVIQYVDYDLYSDNGYIVNETLLVAGTGDYNNAYRSDTWKYRSFTVTTDTPSNSWCRAPGSLEHVAMAETILERIAYEMNIDPFEIRLRNFDSINYDEMIGMITRIRTESQYDERKVLVEKFNMNNRWKKRGLKVSFLRWNASRTKYIDVNLDVYKDDGTVAITHGGIEMGQGMNTRAVQICASFLNIPLDKIQIKSTNTISTPNNSDTESSVTSQNVGRGVRRCCEELLTRLEPAKKQLHNPSWVELIQKAYAMNIDLQVHGFVSPDDEVDQTIYGVTVAEVEIDVLTGEWEILRVDLIEDVGRSINPDLDVGQIEGAFVMGLGYWTTENIVYEPRSGEILSDRTWQYWVPSARDIPQDFRIYFRKRSFSNEAFLGSKATGEPATCMAIVIPFAIRGAIASAREETGIPITEWFQIGDF</sequence>
<dbReference type="Pfam" id="PF03450">
    <property type="entry name" value="CO_deh_flav_C"/>
    <property type="match status" value="1"/>
</dbReference>
<dbReference type="InterPro" id="IPR036318">
    <property type="entry name" value="FAD-bd_PCMH-like_sf"/>
</dbReference>
<dbReference type="GO" id="GO:0005506">
    <property type="term" value="F:iron ion binding"/>
    <property type="evidence" value="ECO:0007669"/>
    <property type="project" value="InterPro"/>
</dbReference>
<feature type="binding site" evidence="17">
    <location>
        <position position="153"/>
    </location>
    <ligand>
        <name>[2Fe-2S] cluster</name>
        <dbReference type="ChEBI" id="CHEBI:190135"/>
        <label>2</label>
    </ligand>
</feature>
<evidence type="ECO:0000259" key="18">
    <source>
        <dbReference type="PROSITE" id="PS51085"/>
    </source>
</evidence>
<dbReference type="GO" id="GO:0071949">
    <property type="term" value="F:FAD binding"/>
    <property type="evidence" value="ECO:0007669"/>
    <property type="project" value="InterPro"/>
</dbReference>
<keyword evidence="21" id="KW-1185">Reference proteome</keyword>
<evidence type="ECO:0000256" key="4">
    <source>
        <dbReference type="ARBA" id="ARBA00011738"/>
    </source>
</evidence>
<dbReference type="InterPro" id="IPR036856">
    <property type="entry name" value="Ald_Oxase/Xan_DH_a/b_sf"/>
</dbReference>
<dbReference type="CDD" id="cd00207">
    <property type="entry name" value="fer2"/>
    <property type="match status" value="1"/>
</dbReference>
<dbReference type="InterPro" id="IPR002346">
    <property type="entry name" value="Mopterin_DH_FAD-bd"/>
</dbReference>
<dbReference type="Gene3D" id="3.30.390.50">
    <property type="entry name" value="CO dehydrogenase flavoprotein, C-terminal domain"/>
    <property type="match status" value="1"/>
</dbReference>
<keyword evidence="9 16" id="KW-0274">FAD</keyword>
<comment type="subunit">
    <text evidence="4">Homodimer.</text>
</comment>
<feature type="domain" description="2Fe-2S ferredoxin-type" evidence="18">
    <location>
        <begin position="7"/>
        <end position="95"/>
    </location>
</feature>
<evidence type="ECO:0000259" key="19">
    <source>
        <dbReference type="PROSITE" id="PS51387"/>
    </source>
</evidence>
<feature type="binding site" evidence="17">
    <location>
        <position position="151"/>
    </location>
    <ligand>
        <name>[2Fe-2S] cluster</name>
        <dbReference type="ChEBI" id="CHEBI:190135"/>
        <label>2</label>
    </ligand>
</feature>
<dbReference type="PANTHER" id="PTHR11908:SF132">
    <property type="entry name" value="ALDEHYDE OXIDASE 1-RELATED"/>
    <property type="match status" value="1"/>
</dbReference>
<feature type="binding site" evidence="17">
    <location>
        <position position="742"/>
    </location>
    <ligand>
        <name>Mo-molybdopterin</name>
        <dbReference type="ChEBI" id="CHEBI:71302"/>
    </ligand>
    <ligandPart>
        <name>Mo</name>
        <dbReference type="ChEBI" id="CHEBI:28685"/>
    </ligandPart>
</feature>
<feature type="binding site" evidence="17">
    <location>
        <position position="77"/>
    </location>
    <ligand>
        <name>[2Fe-2S] cluster</name>
        <dbReference type="ChEBI" id="CHEBI:190135"/>
        <label>1</label>
    </ligand>
</feature>
<comment type="cofactor">
    <cofactor evidence="17">
        <name>[2Fe-2S] cluster</name>
        <dbReference type="ChEBI" id="CHEBI:190135"/>
    </cofactor>
    <text evidence="17">Binds 2 [2Fe-2S] clusters.</text>
</comment>
<dbReference type="PROSITE" id="PS51085">
    <property type="entry name" value="2FE2S_FER_2"/>
    <property type="match status" value="1"/>
</dbReference>
<reference evidence="20" key="1">
    <citation type="submission" date="2021-09" db="EMBL/GenBank/DDBJ databases">
        <authorList>
            <person name="Martin H S."/>
        </authorList>
    </citation>
    <scope>NUCLEOTIDE SEQUENCE</scope>
</reference>
<evidence type="ECO:0000256" key="15">
    <source>
        <dbReference type="PIRSR" id="PIRSR000127-1"/>
    </source>
</evidence>
<keyword evidence="6" id="KW-0285">Flavoprotein</keyword>
<comment type="similarity">
    <text evidence="3">Belongs to the xanthine dehydrogenase family.</text>
</comment>
<dbReference type="Pfam" id="PF00111">
    <property type="entry name" value="Fer2"/>
    <property type="match status" value="1"/>
</dbReference>
<dbReference type="InterPro" id="IPR006058">
    <property type="entry name" value="2Fe2S_fd_BS"/>
</dbReference>
<dbReference type="Pfam" id="PF20256">
    <property type="entry name" value="MoCoBD_2"/>
    <property type="match status" value="1"/>
</dbReference>
<dbReference type="PANTHER" id="PTHR11908">
    <property type="entry name" value="XANTHINE DEHYDROGENASE"/>
    <property type="match status" value="1"/>
</dbReference>
<feature type="binding site" evidence="17">
    <location>
        <position position="51"/>
    </location>
    <ligand>
        <name>[2Fe-2S] cluster</name>
        <dbReference type="ChEBI" id="CHEBI:190135"/>
        <label>1</label>
    </ligand>
</feature>
<dbReference type="Gene3D" id="3.90.1170.50">
    <property type="entry name" value="Aldehyde oxidase/xanthine dehydrogenase, a/b hammerhead"/>
    <property type="match status" value="1"/>
</dbReference>
<evidence type="ECO:0000256" key="10">
    <source>
        <dbReference type="ARBA" id="ARBA00023002"/>
    </source>
</evidence>
<proteinExistence type="inferred from homology"/>
<dbReference type="FunFam" id="3.30.365.10:FF:000002">
    <property type="entry name" value="Xanthine dehydrogenase oxidase"/>
    <property type="match status" value="1"/>
</dbReference>
<dbReference type="InterPro" id="IPR036683">
    <property type="entry name" value="CO_DH_flav_C_dom_sf"/>
</dbReference>
<dbReference type="FunFam" id="3.90.1170.50:FF:000003">
    <property type="entry name" value="Aldehyde oxidase"/>
    <property type="match status" value="1"/>
</dbReference>
<keyword evidence="12 17" id="KW-0411">Iron-sulfur</keyword>
<comment type="caution">
    <text evidence="20">The sequence shown here is derived from an EMBL/GenBank/DDBJ whole genome shotgun (WGS) entry which is preliminary data.</text>
</comment>
<dbReference type="InterPro" id="IPR036010">
    <property type="entry name" value="2Fe-2S_ferredoxin-like_sf"/>
</dbReference>
<dbReference type="Pfam" id="PF02738">
    <property type="entry name" value="MoCoBD_1"/>
    <property type="match status" value="1"/>
</dbReference>
<feature type="active site" description="Proton acceptor" evidence="15">
    <location>
        <position position="1211"/>
    </location>
</feature>
<dbReference type="GO" id="GO:0005777">
    <property type="term" value="C:peroxisome"/>
    <property type="evidence" value="ECO:0007669"/>
    <property type="project" value="UniProtKB-SubCell"/>
</dbReference>
<comment type="subcellular location">
    <subcellularLocation>
        <location evidence="2">Peroxisome</location>
    </subcellularLocation>
</comment>
<comment type="cofactor">
    <cofactor evidence="14">
        <name>[2Fe-2S] cluster</name>
        <dbReference type="ChEBI" id="CHEBI:190135"/>
    </cofactor>
</comment>
<feature type="binding site" evidence="17">
    <location>
        <position position="56"/>
    </location>
    <ligand>
        <name>[2Fe-2S] cluster</name>
        <dbReference type="ChEBI" id="CHEBI:190135"/>
        <label>1</label>
    </ligand>
</feature>
<dbReference type="SUPFAM" id="SSF54292">
    <property type="entry name" value="2Fe-2S ferredoxin-like"/>
    <property type="match status" value="1"/>
</dbReference>
<protein>
    <submittedName>
        <fullName evidence="20">(African queen) hypothetical protein</fullName>
    </submittedName>
</protein>
<evidence type="ECO:0000256" key="13">
    <source>
        <dbReference type="ARBA" id="ARBA00023140"/>
    </source>
</evidence>
<evidence type="ECO:0000256" key="2">
    <source>
        <dbReference type="ARBA" id="ARBA00004275"/>
    </source>
</evidence>
<evidence type="ECO:0000256" key="1">
    <source>
        <dbReference type="ARBA" id="ARBA00001974"/>
    </source>
</evidence>
<dbReference type="Gene3D" id="3.30.465.10">
    <property type="match status" value="1"/>
</dbReference>
<dbReference type="InterPro" id="IPR012675">
    <property type="entry name" value="Beta-grasp_dom_sf"/>
</dbReference>
<dbReference type="InterPro" id="IPR036884">
    <property type="entry name" value="2Fe-2S-bd_dom_sf"/>
</dbReference>
<evidence type="ECO:0000256" key="17">
    <source>
        <dbReference type="PIRSR" id="PIRSR000127-3"/>
    </source>
</evidence>
<keyword evidence="13" id="KW-0576">Peroxisome</keyword>
<keyword evidence="5 17" id="KW-0500">Molybdenum</keyword>
<gene>
    <name evidence="20" type="ORF">DCHRY22_LOCUS14439</name>
</gene>
<keyword evidence="7 17" id="KW-0001">2Fe-2S</keyword>
<dbReference type="InterPro" id="IPR001041">
    <property type="entry name" value="2Fe-2S_ferredoxin-type"/>
</dbReference>
<dbReference type="GO" id="GO:0016491">
    <property type="term" value="F:oxidoreductase activity"/>
    <property type="evidence" value="ECO:0007669"/>
    <property type="project" value="UniProtKB-KW"/>
</dbReference>
<dbReference type="SUPFAM" id="SSF56003">
    <property type="entry name" value="Molybdenum cofactor-binding domain"/>
    <property type="match status" value="1"/>
</dbReference>
<evidence type="ECO:0000256" key="6">
    <source>
        <dbReference type="ARBA" id="ARBA00022630"/>
    </source>
</evidence>
<dbReference type="InterPro" id="IPR005107">
    <property type="entry name" value="CO_DH_flav_C"/>
</dbReference>
<dbReference type="SUPFAM" id="SSF56176">
    <property type="entry name" value="FAD-binding/transporter-associated domain-like"/>
    <property type="match status" value="1"/>
</dbReference>
<dbReference type="InterPro" id="IPR046867">
    <property type="entry name" value="AldOxase/xan_DH_MoCoBD2"/>
</dbReference>
<dbReference type="PIRSF" id="PIRSF000127">
    <property type="entry name" value="Xanthine_DH"/>
    <property type="match status" value="1"/>
</dbReference>
<feature type="binding site" evidence="17">
    <location>
        <position position="885"/>
    </location>
    <ligand>
        <name>Mo-molybdopterin</name>
        <dbReference type="ChEBI" id="CHEBI:71302"/>
    </ligand>
    <ligandPart>
        <name>Mo</name>
        <dbReference type="ChEBI" id="CHEBI:28685"/>
    </ligandPart>
</feature>
<keyword evidence="10" id="KW-0560">Oxidoreductase</keyword>
<dbReference type="SMART" id="SM01008">
    <property type="entry name" value="Ald_Xan_dh_C"/>
    <property type="match status" value="1"/>
</dbReference>
<dbReference type="Pfam" id="PF01799">
    <property type="entry name" value="Fer2_2"/>
    <property type="match status" value="1"/>
</dbReference>
<dbReference type="InterPro" id="IPR016166">
    <property type="entry name" value="FAD-bd_PCMH"/>
</dbReference>
<feature type="binding site" evidence="17">
    <location>
        <position position="117"/>
    </location>
    <ligand>
        <name>[2Fe-2S] cluster</name>
        <dbReference type="ChEBI" id="CHEBI:190135"/>
        <label>2</label>
    </ligand>
</feature>
<evidence type="ECO:0000256" key="8">
    <source>
        <dbReference type="ARBA" id="ARBA00022723"/>
    </source>
</evidence>
<evidence type="ECO:0000256" key="12">
    <source>
        <dbReference type="ARBA" id="ARBA00023014"/>
    </source>
</evidence>
<dbReference type="Gene3D" id="3.10.20.30">
    <property type="match status" value="1"/>
</dbReference>